<keyword evidence="2" id="KW-1185">Reference proteome</keyword>
<proteinExistence type="predicted"/>
<dbReference type="Proteomes" id="UP000828048">
    <property type="component" value="Chromosome 3"/>
</dbReference>
<evidence type="ECO:0000313" key="2">
    <source>
        <dbReference type="Proteomes" id="UP000828048"/>
    </source>
</evidence>
<evidence type="ECO:0000313" key="1">
    <source>
        <dbReference type="EMBL" id="KAH7857623.1"/>
    </source>
</evidence>
<reference evidence="1 2" key="1">
    <citation type="journal article" date="2021" name="Hortic Res">
        <title>High-quality reference genome and annotation aids understanding of berry development for evergreen blueberry (Vaccinium darrowii).</title>
        <authorList>
            <person name="Yu J."/>
            <person name="Hulse-Kemp A.M."/>
            <person name="Babiker E."/>
            <person name="Staton M."/>
        </authorList>
    </citation>
    <scope>NUCLEOTIDE SEQUENCE [LARGE SCALE GENOMIC DNA]</scope>
    <source>
        <strain evidence="2">cv. NJ 8807/NJ 8810</strain>
        <tissue evidence="1">Young leaf</tissue>
    </source>
</reference>
<comment type="caution">
    <text evidence="1">The sequence shown here is derived from an EMBL/GenBank/DDBJ whole genome shotgun (WGS) entry which is preliminary data.</text>
</comment>
<gene>
    <name evidence="1" type="ORF">Vadar_014696</name>
</gene>
<protein>
    <submittedName>
        <fullName evidence="1">Uncharacterized protein</fullName>
    </submittedName>
</protein>
<name>A0ACB7YWH5_9ERIC</name>
<organism evidence="1 2">
    <name type="scientific">Vaccinium darrowii</name>
    <dbReference type="NCBI Taxonomy" id="229202"/>
    <lineage>
        <taxon>Eukaryota</taxon>
        <taxon>Viridiplantae</taxon>
        <taxon>Streptophyta</taxon>
        <taxon>Embryophyta</taxon>
        <taxon>Tracheophyta</taxon>
        <taxon>Spermatophyta</taxon>
        <taxon>Magnoliopsida</taxon>
        <taxon>eudicotyledons</taxon>
        <taxon>Gunneridae</taxon>
        <taxon>Pentapetalae</taxon>
        <taxon>asterids</taxon>
        <taxon>Ericales</taxon>
        <taxon>Ericaceae</taxon>
        <taxon>Vaccinioideae</taxon>
        <taxon>Vaccinieae</taxon>
        <taxon>Vaccinium</taxon>
    </lineage>
</organism>
<accession>A0ACB7YWH5</accession>
<sequence length="839" mass="92792">MENFARDPLAISGGADSSHKNHLLRNVGEIPHALPFLNPFDQAGALPTDWGEIPCALQFSNPFDQAGALSTDLAEIQHALPFPNPFAQAGFSSIDLAKIPRALPFPNPFAQAGALPTDLAEISHALPFPNPFAQAGDSSIELGKIPGALPFPNPFDQVEASSTDLGEIQHALPFPNPFDLAGALSTASAEIPHALPFPNPFDPAGASSADFLSLESWENAIDGGVVQLEGSCPFYPLDKILTATNDFDDALVVGTGAFGKVYKGFIDDGATTTFVAIKRLNAELKQGAEEFWTEVKLLSKLRHTHLVSLIGYCNENQEMILVYEYIASGTLANHLYKTSREVSVLCGWPPVDTRLEEEQISLILWVKMYIKKGKLDQIIDPSLNGGTTPRSLKYFAELADKCLHTQPNERPTMSEVVEILEIALASHEHKGRSQGTVAKAFQGIKLVPKGMSRWWRDGRGSSKHSFPKALSQKLAQSVYRRFSLKELRAATNDFDEDLLIEKDDLFRLRLYKGCMVGGTPEVMIKRYDFKRYDSELTKIVSAEIQVQSLTPHPSIVSLIGFCYKKHKLILVYEYMVNGTLRSHLWGTDNDPLLWKKRLEICIDVARGVEYLHTNKEQQFIHRHIKASNILLDDKWVAKVAAFELSVLIQTGMGIEELETGILGTSGYIDPEYLLYGKVTKKSDVYSFGALLIEVLCAKKPCMDKGLLTSWFIECIQRGTIDEVIDPYLIGKIAPGCFRYIVIIALSCVVFESTRRPSMDTVLGSLQSSLQLQEAWENSIEMGDELPMADVPSSYNDIISVDSKVTIGEQSFLVSDLVRPWAISPSLSFSEPSTDSDEKL</sequence>
<dbReference type="EMBL" id="CM037153">
    <property type="protein sequence ID" value="KAH7857623.1"/>
    <property type="molecule type" value="Genomic_DNA"/>
</dbReference>